<feature type="region of interest" description="Disordered" evidence="1">
    <location>
        <begin position="17"/>
        <end position="45"/>
    </location>
</feature>
<gene>
    <name evidence="2" type="ORF">PIB30_064944</name>
</gene>
<comment type="caution">
    <text evidence="2">The sequence shown here is derived from an EMBL/GenBank/DDBJ whole genome shotgun (WGS) entry which is preliminary data.</text>
</comment>
<accession>A0ABU6YME5</accession>
<organism evidence="2 3">
    <name type="scientific">Stylosanthes scabra</name>
    <dbReference type="NCBI Taxonomy" id="79078"/>
    <lineage>
        <taxon>Eukaryota</taxon>
        <taxon>Viridiplantae</taxon>
        <taxon>Streptophyta</taxon>
        <taxon>Embryophyta</taxon>
        <taxon>Tracheophyta</taxon>
        <taxon>Spermatophyta</taxon>
        <taxon>Magnoliopsida</taxon>
        <taxon>eudicotyledons</taxon>
        <taxon>Gunneridae</taxon>
        <taxon>Pentapetalae</taxon>
        <taxon>rosids</taxon>
        <taxon>fabids</taxon>
        <taxon>Fabales</taxon>
        <taxon>Fabaceae</taxon>
        <taxon>Papilionoideae</taxon>
        <taxon>50 kb inversion clade</taxon>
        <taxon>dalbergioids sensu lato</taxon>
        <taxon>Dalbergieae</taxon>
        <taxon>Pterocarpus clade</taxon>
        <taxon>Stylosanthes</taxon>
    </lineage>
</organism>
<sequence>MNREPINIISGARGVESSRVAQSEVTGNAGGSNKGESETGFASGVKERNTRVDKVKISFRDKVVGTMEAKIMSLDADLFDDRLATITDREQHDLHPKVSFSAEVKASLTEPYKNTVVIKVLGKHFSYKAIVQ</sequence>
<dbReference type="Proteomes" id="UP001341840">
    <property type="component" value="Unassembled WGS sequence"/>
</dbReference>
<name>A0ABU6YME5_9FABA</name>
<evidence type="ECO:0000313" key="2">
    <source>
        <dbReference type="EMBL" id="MED6210530.1"/>
    </source>
</evidence>
<reference evidence="2 3" key="1">
    <citation type="journal article" date="2023" name="Plants (Basel)">
        <title>Bridging the Gap: Combining Genomics and Transcriptomics Approaches to Understand Stylosanthes scabra, an Orphan Legume from the Brazilian Caatinga.</title>
        <authorList>
            <person name="Ferreira-Neto J.R.C."/>
            <person name="da Silva M.D."/>
            <person name="Binneck E."/>
            <person name="de Melo N.F."/>
            <person name="da Silva R.H."/>
            <person name="de Melo A.L.T.M."/>
            <person name="Pandolfi V."/>
            <person name="Bustamante F.O."/>
            <person name="Brasileiro-Vidal A.C."/>
            <person name="Benko-Iseppon A.M."/>
        </authorList>
    </citation>
    <scope>NUCLEOTIDE SEQUENCE [LARGE SCALE GENOMIC DNA]</scope>
    <source>
        <tissue evidence="2">Leaves</tissue>
    </source>
</reference>
<keyword evidence="3" id="KW-1185">Reference proteome</keyword>
<protein>
    <submittedName>
        <fullName evidence="2">Uncharacterized protein</fullName>
    </submittedName>
</protein>
<evidence type="ECO:0000313" key="3">
    <source>
        <dbReference type="Proteomes" id="UP001341840"/>
    </source>
</evidence>
<dbReference type="EMBL" id="JASCZI010242296">
    <property type="protein sequence ID" value="MED6210530.1"/>
    <property type="molecule type" value="Genomic_DNA"/>
</dbReference>
<proteinExistence type="predicted"/>
<evidence type="ECO:0000256" key="1">
    <source>
        <dbReference type="SAM" id="MobiDB-lite"/>
    </source>
</evidence>